<evidence type="ECO:0000256" key="4">
    <source>
        <dbReference type="ARBA" id="ARBA00022989"/>
    </source>
</evidence>
<gene>
    <name evidence="7" type="ORF">ACFFN1_16625</name>
</gene>
<name>A0ABV5X6E7_9MICO</name>
<protein>
    <submittedName>
        <fullName evidence="7">Cell division protein FtsQ/DivIB</fullName>
    </submittedName>
</protein>
<evidence type="ECO:0000256" key="6">
    <source>
        <dbReference type="SAM" id="Phobius"/>
    </source>
</evidence>
<organism evidence="7 8">
    <name type="scientific">Brevibacterium otitidis</name>
    <dbReference type="NCBI Taxonomy" id="53364"/>
    <lineage>
        <taxon>Bacteria</taxon>
        <taxon>Bacillati</taxon>
        <taxon>Actinomycetota</taxon>
        <taxon>Actinomycetes</taxon>
        <taxon>Micrococcales</taxon>
        <taxon>Brevibacteriaceae</taxon>
        <taxon>Brevibacterium</taxon>
    </lineage>
</organism>
<keyword evidence="5" id="KW-0131">Cell cycle</keyword>
<dbReference type="InterPro" id="IPR050487">
    <property type="entry name" value="FtsQ_DivIB"/>
</dbReference>
<evidence type="ECO:0000256" key="2">
    <source>
        <dbReference type="ARBA" id="ARBA00022618"/>
    </source>
</evidence>
<feature type="transmembrane region" description="Helical" evidence="6">
    <location>
        <begin position="31"/>
        <end position="50"/>
    </location>
</feature>
<evidence type="ECO:0000256" key="5">
    <source>
        <dbReference type="ARBA" id="ARBA00023306"/>
    </source>
</evidence>
<keyword evidence="4 6" id="KW-1133">Transmembrane helix</keyword>
<dbReference type="PANTHER" id="PTHR37820:SF1">
    <property type="entry name" value="CELL DIVISION PROTEIN FTSQ"/>
    <property type="match status" value="1"/>
</dbReference>
<keyword evidence="2 7" id="KW-0132">Cell division</keyword>
<keyword evidence="1" id="KW-1003">Cell membrane</keyword>
<sequence>MTKTESARSSETTASLTDRLAARRRSRLRRILVGVGATAAVLGLLAAAWFSPVLAITTVRAEGTEFYSAEEIEQAVLTDWEGTPLPCAFPGRVADSALAQLPKAASAQVRWTGPRSLAVTVTDRVPLIAVHEGSGWDRVDATGTTVDSSAQAPEDLAHLEISGGADRKATVTAALALLEELPEEAPEQISVIKASDPDALEIEYAAVEGTEPVTIRFGTAEDAARKFEIATALIDTGARTIDVSVPEVPVTS</sequence>
<evidence type="ECO:0000256" key="3">
    <source>
        <dbReference type="ARBA" id="ARBA00022692"/>
    </source>
</evidence>
<evidence type="ECO:0000256" key="1">
    <source>
        <dbReference type="ARBA" id="ARBA00022475"/>
    </source>
</evidence>
<dbReference type="EMBL" id="JBHMAU010000133">
    <property type="protein sequence ID" value="MFB9778004.1"/>
    <property type="molecule type" value="Genomic_DNA"/>
</dbReference>
<keyword evidence="8" id="KW-1185">Reference proteome</keyword>
<reference evidence="7 8" key="1">
    <citation type="submission" date="2024-09" db="EMBL/GenBank/DDBJ databases">
        <authorList>
            <person name="Sun Q."/>
            <person name="Mori K."/>
        </authorList>
    </citation>
    <scope>NUCLEOTIDE SEQUENCE [LARGE SCALE GENOMIC DNA]</scope>
    <source>
        <strain evidence="7 8">JCM 11683</strain>
    </source>
</reference>
<dbReference type="PANTHER" id="PTHR37820">
    <property type="entry name" value="CELL DIVISION PROTEIN DIVIB"/>
    <property type="match status" value="1"/>
</dbReference>
<dbReference type="RefSeq" id="WP_376842019.1">
    <property type="nucleotide sequence ID" value="NZ_JBHMAU010000133.1"/>
</dbReference>
<dbReference type="GO" id="GO:0051301">
    <property type="term" value="P:cell division"/>
    <property type="evidence" value="ECO:0007669"/>
    <property type="project" value="UniProtKB-KW"/>
</dbReference>
<proteinExistence type="predicted"/>
<dbReference type="Proteomes" id="UP001589707">
    <property type="component" value="Unassembled WGS sequence"/>
</dbReference>
<keyword evidence="3 6" id="KW-0812">Transmembrane</keyword>
<accession>A0ABV5X6E7</accession>
<evidence type="ECO:0000313" key="7">
    <source>
        <dbReference type="EMBL" id="MFB9778004.1"/>
    </source>
</evidence>
<comment type="caution">
    <text evidence="7">The sequence shown here is derived from an EMBL/GenBank/DDBJ whole genome shotgun (WGS) entry which is preliminary data.</text>
</comment>
<keyword evidence="6" id="KW-0472">Membrane</keyword>
<evidence type="ECO:0000313" key="8">
    <source>
        <dbReference type="Proteomes" id="UP001589707"/>
    </source>
</evidence>